<comment type="function">
    <text evidence="7 10">Involved in transport of proteins from the cis/medial-Golgi to the trans-Golgi network.</text>
</comment>
<reference evidence="12 13" key="1">
    <citation type="submission" date="2023-03" db="EMBL/GenBank/DDBJ databases">
        <title>Genome insight into feeding habits of ladybird beetles.</title>
        <authorList>
            <person name="Li H.-S."/>
            <person name="Huang Y.-H."/>
            <person name="Pang H."/>
        </authorList>
    </citation>
    <scope>NUCLEOTIDE SEQUENCE [LARGE SCALE GENOMIC DNA]</scope>
    <source>
        <strain evidence="12">SYSU_2023b</strain>
        <tissue evidence="12">Whole body</tissue>
    </source>
</reference>
<evidence type="ECO:0000256" key="9">
    <source>
        <dbReference type="ARBA" id="ARBA00038172"/>
    </source>
</evidence>
<dbReference type="GO" id="GO:0006906">
    <property type="term" value="P:vesicle fusion"/>
    <property type="evidence" value="ECO:0007669"/>
    <property type="project" value="TreeGrafter"/>
</dbReference>
<evidence type="ECO:0000256" key="3">
    <source>
        <dbReference type="ARBA" id="ARBA00022927"/>
    </source>
</evidence>
<proteinExistence type="inferred from homology"/>
<dbReference type="GO" id="GO:0005789">
    <property type="term" value="C:endoplasmic reticulum membrane"/>
    <property type="evidence" value="ECO:0007669"/>
    <property type="project" value="TreeGrafter"/>
</dbReference>
<evidence type="ECO:0000256" key="8">
    <source>
        <dbReference type="ARBA" id="ARBA00037862"/>
    </source>
</evidence>
<dbReference type="EMBL" id="JARQZJ010000077">
    <property type="protein sequence ID" value="KAK9882503.1"/>
    <property type="molecule type" value="Genomic_DNA"/>
</dbReference>
<dbReference type="AlphaFoldDB" id="A0AAW1UIH9"/>
<dbReference type="GO" id="GO:0005794">
    <property type="term" value="C:Golgi apparatus"/>
    <property type="evidence" value="ECO:0007669"/>
    <property type="project" value="UniProtKB-SubCell"/>
</dbReference>
<dbReference type="Proteomes" id="UP001431783">
    <property type="component" value="Unassembled WGS sequence"/>
</dbReference>
<dbReference type="PANTHER" id="PTHR21230:SF1">
    <property type="entry name" value="GOLGI SNAP RECEPTOR COMPLEX MEMBER 2"/>
    <property type="match status" value="1"/>
</dbReference>
<dbReference type="Pfam" id="PF12352">
    <property type="entry name" value="V-SNARE_C"/>
    <property type="match status" value="1"/>
</dbReference>
<gene>
    <name evidence="12" type="ORF">WA026_021851</name>
</gene>
<dbReference type="GO" id="GO:0031201">
    <property type="term" value="C:SNARE complex"/>
    <property type="evidence" value="ECO:0007669"/>
    <property type="project" value="TreeGrafter"/>
</dbReference>
<evidence type="ECO:0000256" key="2">
    <source>
        <dbReference type="ARBA" id="ARBA00022692"/>
    </source>
</evidence>
<dbReference type="PIRSF" id="PIRSF028865">
    <property type="entry name" value="Membrin-2"/>
    <property type="match status" value="1"/>
</dbReference>
<keyword evidence="6 10" id="KW-0472">Membrane</keyword>
<name>A0AAW1UIH9_9CUCU</name>
<sequence>MDTLYHQTNKLIQQTQQTFHSLENNVINALAVEEDIQEKINLINSNCEKLDVYLYKVPIEQRQNAKMRCDQLKYDSRHLQAALAVAQQKRARREAAASEREQLFHRKFEPNPDITTINMDFSIQHQTSLQNSNRGLDEMINTGVNALESLRSQRLTLKGAQRKIIDIANTLGLSNHTMKLIEKRVSEDKIILVGGMFFTLVIIILVIYFT</sequence>
<evidence type="ECO:0000256" key="5">
    <source>
        <dbReference type="ARBA" id="ARBA00023034"/>
    </source>
</evidence>
<evidence type="ECO:0008006" key="14">
    <source>
        <dbReference type="Google" id="ProtNLM"/>
    </source>
</evidence>
<protein>
    <recommendedName>
        <fullName evidence="14">Golgi SNAP receptor complex member 2</fullName>
    </recommendedName>
</protein>
<dbReference type="GO" id="GO:0031902">
    <property type="term" value="C:late endosome membrane"/>
    <property type="evidence" value="ECO:0007669"/>
    <property type="project" value="TreeGrafter"/>
</dbReference>
<evidence type="ECO:0000256" key="1">
    <source>
        <dbReference type="ARBA" id="ARBA00022448"/>
    </source>
</evidence>
<keyword evidence="3 10" id="KW-0653">Protein transport</keyword>
<comment type="similarity">
    <text evidence="9 10">Belongs to the GOSR2 family.</text>
</comment>
<keyword evidence="1 10" id="KW-0813">Transport</keyword>
<dbReference type="PANTHER" id="PTHR21230">
    <property type="entry name" value="VESICLE TRANSPORT V-SNARE PROTEIN VTI1-RELATED"/>
    <property type="match status" value="1"/>
</dbReference>
<evidence type="ECO:0000256" key="4">
    <source>
        <dbReference type="ARBA" id="ARBA00022989"/>
    </source>
</evidence>
<organism evidence="12 13">
    <name type="scientific">Henosepilachna vigintioctopunctata</name>
    <dbReference type="NCBI Taxonomy" id="420089"/>
    <lineage>
        <taxon>Eukaryota</taxon>
        <taxon>Metazoa</taxon>
        <taxon>Ecdysozoa</taxon>
        <taxon>Arthropoda</taxon>
        <taxon>Hexapoda</taxon>
        <taxon>Insecta</taxon>
        <taxon>Pterygota</taxon>
        <taxon>Neoptera</taxon>
        <taxon>Endopterygota</taxon>
        <taxon>Coleoptera</taxon>
        <taxon>Polyphaga</taxon>
        <taxon>Cucujiformia</taxon>
        <taxon>Coccinelloidea</taxon>
        <taxon>Coccinellidae</taxon>
        <taxon>Epilachninae</taxon>
        <taxon>Epilachnini</taxon>
        <taxon>Henosepilachna</taxon>
    </lineage>
</organism>
<comment type="subcellular location">
    <subcellularLocation>
        <location evidence="8">Golgi apparatus</location>
        <location evidence="8">cis-Golgi network membrane</location>
        <topology evidence="8">Single-pass type IV membrane protein</topology>
    </subcellularLocation>
</comment>
<keyword evidence="2 11" id="KW-0812">Transmembrane</keyword>
<evidence type="ECO:0000256" key="7">
    <source>
        <dbReference type="ARBA" id="ARBA00037078"/>
    </source>
</evidence>
<evidence type="ECO:0000256" key="10">
    <source>
        <dbReference type="PIRNR" id="PIRNR028865"/>
    </source>
</evidence>
<accession>A0AAW1UIH9</accession>
<dbReference type="Gene3D" id="1.20.5.110">
    <property type="match status" value="1"/>
</dbReference>
<dbReference type="GO" id="GO:0000149">
    <property type="term" value="F:SNARE binding"/>
    <property type="evidence" value="ECO:0007669"/>
    <property type="project" value="TreeGrafter"/>
</dbReference>
<comment type="caution">
    <text evidence="12">The sequence shown here is derived from an EMBL/GenBank/DDBJ whole genome shotgun (WGS) entry which is preliminary data.</text>
</comment>
<keyword evidence="13" id="KW-1185">Reference proteome</keyword>
<evidence type="ECO:0000313" key="12">
    <source>
        <dbReference type="EMBL" id="KAK9882503.1"/>
    </source>
</evidence>
<keyword evidence="4 11" id="KW-1133">Transmembrane helix</keyword>
<feature type="transmembrane region" description="Helical" evidence="11">
    <location>
        <begin position="190"/>
        <end position="209"/>
    </location>
</feature>
<evidence type="ECO:0000256" key="6">
    <source>
        <dbReference type="ARBA" id="ARBA00023136"/>
    </source>
</evidence>
<dbReference type="InterPro" id="IPR027027">
    <property type="entry name" value="GOSR2/Membrin/Bos1"/>
</dbReference>
<dbReference type="GO" id="GO:0005484">
    <property type="term" value="F:SNAP receptor activity"/>
    <property type="evidence" value="ECO:0007669"/>
    <property type="project" value="InterPro"/>
</dbReference>
<evidence type="ECO:0000313" key="13">
    <source>
        <dbReference type="Proteomes" id="UP001431783"/>
    </source>
</evidence>
<dbReference type="GO" id="GO:0012507">
    <property type="term" value="C:ER to Golgi transport vesicle membrane"/>
    <property type="evidence" value="ECO:0007669"/>
    <property type="project" value="TreeGrafter"/>
</dbReference>
<dbReference type="SUPFAM" id="SSF58038">
    <property type="entry name" value="SNARE fusion complex"/>
    <property type="match status" value="1"/>
</dbReference>
<evidence type="ECO:0000256" key="11">
    <source>
        <dbReference type="SAM" id="Phobius"/>
    </source>
</evidence>
<dbReference type="GO" id="GO:0015031">
    <property type="term" value="P:protein transport"/>
    <property type="evidence" value="ECO:0007669"/>
    <property type="project" value="UniProtKB-KW"/>
</dbReference>
<keyword evidence="5" id="KW-0333">Golgi apparatus</keyword>
<dbReference type="CDD" id="cd15863">
    <property type="entry name" value="SNARE_GS27"/>
    <property type="match status" value="1"/>
</dbReference>